<gene>
    <name evidence="2" type="ORF">JL106_18525</name>
</gene>
<sequence>MEQERVEVESSIGLAIKQASVALRGAMEAALRPLALTVSQYACLEQLGQRPGISASELARSVFVTRQSMQTLLQGLLDRGLLTRPDSPPAGRALPAELTEAGAALLDQASRVVAQVERRMLAGLPSGHLDRLRADLAACVAALVDPGVPDA</sequence>
<dbReference type="SMART" id="SM00347">
    <property type="entry name" value="HTH_MARR"/>
    <property type="match status" value="1"/>
</dbReference>
<accession>A0A939C3P1</accession>
<evidence type="ECO:0000259" key="1">
    <source>
        <dbReference type="PROSITE" id="PS50995"/>
    </source>
</evidence>
<organism evidence="2 3">
    <name type="scientific">Nakamurella leprariae</name>
    <dbReference type="NCBI Taxonomy" id="2803911"/>
    <lineage>
        <taxon>Bacteria</taxon>
        <taxon>Bacillati</taxon>
        <taxon>Actinomycetota</taxon>
        <taxon>Actinomycetes</taxon>
        <taxon>Nakamurellales</taxon>
        <taxon>Nakamurellaceae</taxon>
        <taxon>Nakamurella</taxon>
    </lineage>
</organism>
<dbReference type="Gene3D" id="1.10.10.10">
    <property type="entry name" value="Winged helix-like DNA-binding domain superfamily/Winged helix DNA-binding domain"/>
    <property type="match status" value="1"/>
</dbReference>
<feature type="domain" description="HTH marR-type" evidence="1">
    <location>
        <begin position="9"/>
        <end position="141"/>
    </location>
</feature>
<dbReference type="PANTHER" id="PTHR33164">
    <property type="entry name" value="TRANSCRIPTIONAL REGULATOR, MARR FAMILY"/>
    <property type="match status" value="1"/>
</dbReference>
<dbReference type="InterPro" id="IPR036388">
    <property type="entry name" value="WH-like_DNA-bd_sf"/>
</dbReference>
<dbReference type="AlphaFoldDB" id="A0A939C3P1"/>
<dbReference type="RefSeq" id="WP_205262233.1">
    <property type="nucleotide sequence ID" value="NZ_JAERWK010000025.1"/>
</dbReference>
<dbReference type="GO" id="GO:0003700">
    <property type="term" value="F:DNA-binding transcription factor activity"/>
    <property type="evidence" value="ECO:0007669"/>
    <property type="project" value="InterPro"/>
</dbReference>
<dbReference type="InterPro" id="IPR039422">
    <property type="entry name" value="MarR/SlyA-like"/>
</dbReference>
<evidence type="ECO:0000313" key="2">
    <source>
        <dbReference type="EMBL" id="MBM9469287.1"/>
    </source>
</evidence>
<dbReference type="SUPFAM" id="SSF46785">
    <property type="entry name" value="Winged helix' DNA-binding domain"/>
    <property type="match status" value="1"/>
</dbReference>
<name>A0A939C3P1_9ACTN</name>
<dbReference type="InterPro" id="IPR000835">
    <property type="entry name" value="HTH_MarR-typ"/>
</dbReference>
<dbReference type="InterPro" id="IPR036390">
    <property type="entry name" value="WH_DNA-bd_sf"/>
</dbReference>
<dbReference type="GO" id="GO:0006950">
    <property type="term" value="P:response to stress"/>
    <property type="evidence" value="ECO:0007669"/>
    <property type="project" value="TreeGrafter"/>
</dbReference>
<protein>
    <submittedName>
        <fullName evidence="2">MarR family transcriptional regulator</fullName>
    </submittedName>
</protein>
<keyword evidence="3" id="KW-1185">Reference proteome</keyword>
<evidence type="ECO:0000313" key="3">
    <source>
        <dbReference type="Proteomes" id="UP000663792"/>
    </source>
</evidence>
<dbReference type="Pfam" id="PF12802">
    <property type="entry name" value="MarR_2"/>
    <property type="match status" value="1"/>
</dbReference>
<dbReference type="Proteomes" id="UP000663792">
    <property type="component" value="Unassembled WGS sequence"/>
</dbReference>
<dbReference type="EMBL" id="JAERWK010000025">
    <property type="protein sequence ID" value="MBM9469287.1"/>
    <property type="molecule type" value="Genomic_DNA"/>
</dbReference>
<comment type="caution">
    <text evidence="2">The sequence shown here is derived from an EMBL/GenBank/DDBJ whole genome shotgun (WGS) entry which is preliminary data.</text>
</comment>
<reference evidence="2" key="1">
    <citation type="submission" date="2021-01" db="EMBL/GenBank/DDBJ databases">
        <title>YIM 132084 draft genome.</title>
        <authorList>
            <person name="An D."/>
        </authorList>
    </citation>
    <scope>NUCLEOTIDE SEQUENCE</scope>
    <source>
        <strain evidence="2">YIM 132084</strain>
    </source>
</reference>
<proteinExistence type="predicted"/>
<dbReference type="PROSITE" id="PS50995">
    <property type="entry name" value="HTH_MARR_2"/>
    <property type="match status" value="1"/>
</dbReference>
<dbReference type="PANTHER" id="PTHR33164:SF43">
    <property type="entry name" value="HTH-TYPE TRANSCRIPTIONAL REPRESSOR YETL"/>
    <property type="match status" value="1"/>
</dbReference>